<feature type="compositionally biased region" description="Low complexity" evidence="1">
    <location>
        <begin position="12"/>
        <end position="25"/>
    </location>
</feature>
<organism evidence="2 3">
    <name type="scientific">Adineta steineri</name>
    <dbReference type="NCBI Taxonomy" id="433720"/>
    <lineage>
        <taxon>Eukaryota</taxon>
        <taxon>Metazoa</taxon>
        <taxon>Spiralia</taxon>
        <taxon>Gnathifera</taxon>
        <taxon>Rotifera</taxon>
        <taxon>Eurotatoria</taxon>
        <taxon>Bdelloidea</taxon>
        <taxon>Adinetida</taxon>
        <taxon>Adinetidae</taxon>
        <taxon>Adineta</taxon>
    </lineage>
</organism>
<feature type="non-terminal residue" evidence="2">
    <location>
        <position position="37"/>
    </location>
</feature>
<evidence type="ECO:0000256" key="1">
    <source>
        <dbReference type="SAM" id="MobiDB-lite"/>
    </source>
</evidence>
<dbReference type="Proteomes" id="UP000663881">
    <property type="component" value="Unassembled WGS sequence"/>
</dbReference>
<evidence type="ECO:0000313" key="2">
    <source>
        <dbReference type="EMBL" id="CAF4317353.1"/>
    </source>
</evidence>
<gene>
    <name evidence="2" type="ORF">OKA104_LOCUS47054</name>
</gene>
<dbReference type="AlphaFoldDB" id="A0A820J0Y4"/>
<proteinExistence type="predicted"/>
<comment type="caution">
    <text evidence="2">The sequence shown here is derived from an EMBL/GenBank/DDBJ whole genome shotgun (WGS) entry which is preliminary data.</text>
</comment>
<name>A0A820J0Y4_9BILA</name>
<evidence type="ECO:0000313" key="3">
    <source>
        <dbReference type="Proteomes" id="UP000663881"/>
    </source>
</evidence>
<protein>
    <submittedName>
        <fullName evidence="2">Uncharacterized protein</fullName>
    </submittedName>
</protein>
<accession>A0A820J0Y4</accession>
<feature type="region of interest" description="Disordered" evidence="1">
    <location>
        <begin position="1"/>
        <end position="37"/>
    </location>
</feature>
<dbReference type="EMBL" id="CAJOAY010018102">
    <property type="protein sequence ID" value="CAF4317353.1"/>
    <property type="molecule type" value="Genomic_DNA"/>
</dbReference>
<sequence length="37" mass="3782">MCNSFSWRKGDFPASSAGFPSPGSSLSVSCPDGSSKL</sequence>
<reference evidence="2" key="1">
    <citation type="submission" date="2021-02" db="EMBL/GenBank/DDBJ databases">
        <authorList>
            <person name="Nowell W R."/>
        </authorList>
    </citation>
    <scope>NUCLEOTIDE SEQUENCE</scope>
</reference>